<keyword evidence="4" id="KW-0472">Membrane</keyword>
<keyword evidence="2" id="KW-0677">Repeat</keyword>
<feature type="repeat" description="WD" evidence="3">
    <location>
        <begin position="642"/>
        <end position="683"/>
    </location>
</feature>
<reference evidence="7" key="1">
    <citation type="submission" date="2017-07" db="EMBL/GenBank/DDBJ databases">
        <title>Comparative genome mining reveals phylogenetic distribution patterns of secondary metabolites in Amycolatopsis.</title>
        <authorList>
            <person name="Adamek M."/>
            <person name="Alanjary M."/>
            <person name="Sales-Ortells H."/>
            <person name="Goodfellow M."/>
            <person name="Bull A.T."/>
            <person name="Kalinowski J."/>
            <person name="Ziemert N."/>
        </authorList>
    </citation>
    <scope>NUCLEOTIDE SEQUENCE [LARGE SCALE GENOMIC DNA]</scope>
    <source>
        <strain evidence="7">H5</strain>
    </source>
</reference>
<feature type="repeat" description="WD" evidence="3">
    <location>
        <begin position="1018"/>
        <end position="1050"/>
    </location>
</feature>
<name>A0A229SRE1_9PSEU</name>
<dbReference type="CDD" id="cd00200">
    <property type="entry name" value="WD40"/>
    <property type="match status" value="3"/>
</dbReference>
<gene>
    <name evidence="6" type="ORF">CF165_38565</name>
</gene>
<dbReference type="InterPro" id="IPR015943">
    <property type="entry name" value="WD40/YVTN_repeat-like_dom_sf"/>
</dbReference>
<evidence type="ECO:0000259" key="5">
    <source>
        <dbReference type="Pfam" id="PF20703"/>
    </source>
</evidence>
<feature type="repeat" description="WD" evidence="3">
    <location>
        <begin position="558"/>
        <end position="599"/>
    </location>
</feature>
<organism evidence="6 7">
    <name type="scientific">Amycolatopsis vastitatis</name>
    <dbReference type="NCBI Taxonomy" id="1905142"/>
    <lineage>
        <taxon>Bacteria</taxon>
        <taxon>Bacillati</taxon>
        <taxon>Actinomycetota</taxon>
        <taxon>Actinomycetes</taxon>
        <taxon>Pseudonocardiales</taxon>
        <taxon>Pseudonocardiaceae</taxon>
        <taxon>Amycolatopsis</taxon>
    </lineage>
</organism>
<dbReference type="Gene3D" id="3.40.50.300">
    <property type="entry name" value="P-loop containing nucleotide triphosphate hydrolases"/>
    <property type="match status" value="1"/>
</dbReference>
<evidence type="ECO:0000313" key="7">
    <source>
        <dbReference type="Proteomes" id="UP000215199"/>
    </source>
</evidence>
<feature type="repeat" description="WD" evidence="3">
    <location>
        <begin position="767"/>
        <end position="808"/>
    </location>
</feature>
<dbReference type="Pfam" id="PF20703">
    <property type="entry name" value="nSTAND1"/>
    <property type="match status" value="1"/>
</dbReference>
<dbReference type="SUPFAM" id="SSF52540">
    <property type="entry name" value="P-loop containing nucleoside triphosphate hydrolases"/>
    <property type="match status" value="1"/>
</dbReference>
<feature type="repeat" description="WD" evidence="3">
    <location>
        <begin position="725"/>
        <end position="766"/>
    </location>
</feature>
<evidence type="ECO:0000256" key="3">
    <source>
        <dbReference type="PROSITE-ProRule" id="PRU00221"/>
    </source>
</evidence>
<dbReference type="Pfam" id="PF00400">
    <property type="entry name" value="WD40"/>
    <property type="match status" value="14"/>
</dbReference>
<evidence type="ECO:0000313" key="6">
    <source>
        <dbReference type="EMBL" id="OXM61382.1"/>
    </source>
</evidence>
<dbReference type="InterPro" id="IPR036322">
    <property type="entry name" value="WD40_repeat_dom_sf"/>
</dbReference>
<feature type="transmembrane region" description="Helical" evidence="4">
    <location>
        <begin position="12"/>
        <end position="33"/>
    </location>
</feature>
<keyword evidence="4" id="KW-1133">Transmembrane helix</keyword>
<sequence length="1165" mass="126586">MRTRVWSQQFRYRLRLWLAAGVVLGVATALTVVTGSTTSLLAALALFATGFAGVVAQELVKGGTGHRFWSADRPPYPGLEAFAPEDAAVFFGRAVPTQDLVDRLNPVVREHSRRFVAVIGPSGSGKSSLVQGGVIPALRQRRTRWVISPAFQPGNRPVAALATALAELPPLLRAEDLEAALMADPAALGTRVHEMSGRHRHLIVIDQFEELTTMAGAEERDKFLTLVSEALTANPNLWVIATLRSEFLTDLLESRYAGLIQQPVTVGTLDADTLSEVIEGPAELAGVRFAPGLVSRMVADTGGGDSLPLLAYVLQRLYLRSRGRGVISAEDYERLGGVRGAIATQAETVLADLAGEVAEDKVLSLLRRFVTWEGREPTRRRVRAADLTDEERRIADAFVDARLLISRTSSGHVVLDVAHEALFRYWAPLRQEVESHAEALRRRTQLERWAGEWLRSGRLRAFLLRGERLHTAMRWVADSTEQAVGEVAEFLAASRGDDQVWRDRLADSLAAQATLTCELDPELAILIVLAAIEECAPRPLAFRALHRALWACRQRVLLRGHDDWVWGVAWSPDGRTLASASHDHTVRLWDPRDGTELRVLRGHTDRVATVAFSPDGTRLVSAAQDRTARVWDTASGAELLLLAGHEHRLEAAVFSPDGRLVATGARDGTVRLWSADDGTGRAVLTGHGDWVQDVAFAPDSASLASGSGDGTVGVWPLADPAPVYLRGHRDWVEAVDWSPDGKRLASGSRDTTVRVWHAARAEQRLVIRGHESVVEDLAWSPDGLRIASASRDTTIRLWDAGEGEETAVLRGHADWVEGVTWSPEGTRVASASRDGTIRIWDAAPSPERLGLRGHTGWVRAVAWSPDGRLVATGSRDGTARVWDATTGAELANLPHQGEVRGVSFAPDGRTLATASYDYVVRLWDTEAWAETRRFTGHEDGVRRAVFDPAGTRVASCGRDDTIRLWDAGTGDTLAVLTGHRAMVRGLAFSPDGTRLVSGSNDGTVRLWSAADGTEQAVLTGHSDAVTGVAWSPDGIRLVTGAKDRRLLVWDAASCRTEADLGEQEEVIRDLAWAPADGRVAVALDDGTARVWDTGAAVELAIHRGHRAWAEGVAWSPDGTAVVTASGDGTARVWPVQPDTAALLELAHSRVFRALTPEERDRMLLR</sequence>
<dbReference type="EMBL" id="NMUL01000047">
    <property type="protein sequence ID" value="OXM61382.1"/>
    <property type="molecule type" value="Genomic_DNA"/>
</dbReference>
<dbReference type="OrthoDB" id="192618at2"/>
<keyword evidence="4" id="KW-0812">Transmembrane</keyword>
<accession>A0A229SRE1</accession>
<dbReference type="Gene3D" id="2.130.10.10">
    <property type="entry name" value="YVTN repeat-like/Quinoprotein amine dehydrogenase"/>
    <property type="match status" value="6"/>
</dbReference>
<dbReference type="SUPFAM" id="SSF50978">
    <property type="entry name" value="WD40 repeat-like"/>
    <property type="match status" value="2"/>
</dbReference>
<evidence type="ECO:0000256" key="4">
    <source>
        <dbReference type="SAM" id="Phobius"/>
    </source>
</evidence>
<feature type="repeat" description="WD" evidence="3">
    <location>
        <begin position="892"/>
        <end position="933"/>
    </location>
</feature>
<proteinExistence type="predicted"/>
<evidence type="ECO:0000256" key="2">
    <source>
        <dbReference type="ARBA" id="ARBA00022737"/>
    </source>
</evidence>
<dbReference type="InterPro" id="IPR019775">
    <property type="entry name" value="WD40_repeat_CS"/>
</dbReference>
<dbReference type="PRINTS" id="PR00320">
    <property type="entry name" value="GPROTEINBRPT"/>
</dbReference>
<evidence type="ECO:0000256" key="1">
    <source>
        <dbReference type="ARBA" id="ARBA00022574"/>
    </source>
</evidence>
<feature type="repeat" description="WD" evidence="3">
    <location>
        <begin position="976"/>
        <end position="1017"/>
    </location>
</feature>
<feature type="repeat" description="WD" evidence="3">
    <location>
        <begin position="600"/>
        <end position="641"/>
    </location>
</feature>
<feature type="repeat" description="WD" evidence="3">
    <location>
        <begin position="684"/>
        <end position="725"/>
    </location>
</feature>
<dbReference type="PROSITE" id="PS50294">
    <property type="entry name" value="WD_REPEATS_REGION"/>
    <property type="match status" value="13"/>
</dbReference>
<feature type="repeat" description="WD" evidence="3">
    <location>
        <begin position="851"/>
        <end position="892"/>
    </location>
</feature>
<comment type="caution">
    <text evidence="6">The sequence shown here is derived from an EMBL/GenBank/DDBJ whole genome shotgun (WGS) entry which is preliminary data.</text>
</comment>
<dbReference type="PANTHER" id="PTHR19879">
    <property type="entry name" value="TRANSCRIPTION INITIATION FACTOR TFIID"/>
    <property type="match status" value="1"/>
</dbReference>
<dbReference type="InterPro" id="IPR049052">
    <property type="entry name" value="nSTAND1"/>
</dbReference>
<dbReference type="InterPro" id="IPR020472">
    <property type="entry name" value="WD40_PAC1"/>
</dbReference>
<dbReference type="SMART" id="SM00320">
    <property type="entry name" value="WD40"/>
    <property type="match status" value="14"/>
</dbReference>
<dbReference type="PROSITE" id="PS00678">
    <property type="entry name" value="WD_REPEATS_1"/>
    <property type="match status" value="3"/>
</dbReference>
<feature type="repeat" description="WD" evidence="3">
    <location>
        <begin position="1060"/>
        <end position="1092"/>
    </location>
</feature>
<feature type="repeat" description="WD" evidence="3">
    <location>
        <begin position="1102"/>
        <end position="1143"/>
    </location>
</feature>
<dbReference type="PANTHER" id="PTHR19879:SF9">
    <property type="entry name" value="TRANSCRIPTION INITIATION FACTOR TFIID SUBUNIT 5"/>
    <property type="match status" value="1"/>
</dbReference>
<feature type="domain" description="Novel STAND NTPase 1" evidence="5">
    <location>
        <begin position="75"/>
        <end position="458"/>
    </location>
</feature>
<protein>
    <recommendedName>
        <fullName evidence="5">Novel STAND NTPase 1 domain-containing protein</fullName>
    </recommendedName>
</protein>
<dbReference type="SUPFAM" id="SSF50960">
    <property type="entry name" value="TolB, C-terminal domain"/>
    <property type="match status" value="1"/>
</dbReference>
<dbReference type="Proteomes" id="UP000215199">
    <property type="component" value="Unassembled WGS sequence"/>
</dbReference>
<keyword evidence="7" id="KW-1185">Reference proteome</keyword>
<feature type="repeat" description="WD" evidence="3">
    <location>
        <begin position="809"/>
        <end position="841"/>
    </location>
</feature>
<dbReference type="AlphaFoldDB" id="A0A229SRE1"/>
<dbReference type="InterPro" id="IPR027417">
    <property type="entry name" value="P-loop_NTPase"/>
</dbReference>
<feature type="repeat" description="WD" evidence="3">
    <location>
        <begin position="934"/>
        <end position="975"/>
    </location>
</feature>
<dbReference type="PROSITE" id="PS50082">
    <property type="entry name" value="WD_REPEATS_2"/>
    <property type="match status" value="14"/>
</dbReference>
<dbReference type="InterPro" id="IPR001680">
    <property type="entry name" value="WD40_rpt"/>
</dbReference>
<keyword evidence="1 3" id="KW-0853">WD repeat</keyword>